<feature type="non-terminal residue" evidence="1">
    <location>
        <position position="1"/>
    </location>
</feature>
<reference evidence="1 2" key="1">
    <citation type="submission" date="2020-12" db="EMBL/GenBank/DDBJ databases">
        <title>Metabolic potential, ecology and presence of endohyphal bacteria is reflected in genomic diversity of Mucoromycotina.</title>
        <authorList>
            <person name="Muszewska A."/>
            <person name="Okrasinska A."/>
            <person name="Steczkiewicz K."/>
            <person name="Drgas O."/>
            <person name="Orlowska M."/>
            <person name="Perlinska-Lenart U."/>
            <person name="Aleksandrzak-Piekarczyk T."/>
            <person name="Szatraj K."/>
            <person name="Zielenkiewicz U."/>
            <person name="Pilsyk S."/>
            <person name="Malc E."/>
            <person name="Mieczkowski P."/>
            <person name="Kruszewska J.S."/>
            <person name="Biernat P."/>
            <person name="Pawlowska J."/>
        </authorList>
    </citation>
    <scope>NUCLEOTIDE SEQUENCE [LARGE SCALE GENOMIC DNA]</scope>
    <source>
        <strain evidence="1 2">CBS 142.35</strain>
    </source>
</reference>
<dbReference type="InterPro" id="IPR000400">
    <property type="entry name" value="Glyco_hydro_46"/>
</dbReference>
<dbReference type="GO" id="GO:0005975">
    <property type="term" value="P:carbohydrate metabolic process"/>
    <property type="evidence" value="ECO:0007669"/>
    <property type="project" value="InterPro"/>
</dbReference>
<dbReference type="Gene3D" id="1.20.141.10">
    <property type="entry name" value="Chitosanase, subunit A, domain 1"/>
    <property type="match status" value="1"/>
</dbReference>
<name>A0A8H7RZD6_9FUNG</name>
<dbReference type="GO" id="GO:0005576">
    <property type="term" value="C:extracellular region"/>
    <property type="evidence" value="ECO:0007669"/>
    <property type="project" value="InterPro"/>
</dbReference>
<evidence type="ECO:0000313" key="1">
    <source>
        <dbReference type="EMBL" id="KAG2219348.1"/>
    </source>
</evidence>
<dbReference type="Pfam" id="PF01374">
    <property type="entry name" value="Glyco_hydro_46"/>
    <property type="match status" value="1"/>
</dbReference>
<dbReference type="OrthoDB" id="76114at2759"/>
<proteinExistence type="predicted"/>
<comment type="caution">
    <text evidence="1">The sequence shown here is derived from an EMBL/GenBank/DDBJ whole genome shotgun (WGS) entry which is preliminary data.</text>
</comment>
<evidence type="ECO:0000313" key="2">
    <source>
        <dbReference type="Proteomes" id="UP000646827"/>
    </source>
</evidence>
<dbReference type="Proteomes" id="UP000646827">
    <property type="component" value="Unassembled WGS sequence"/>
</dbReference>
<dbReference type="EMBL" id="JAEPRB010000183">
    <property type="protein sequence ID" value="KAG2219348.1"/>
    <property type="molecule type" value="Genomic_DNA"/>
</dbReference>
<organism evidence="1 2">
    <name type="scientific">Circinella minor</name>
    <dbReference type="NCBI Taxonomy" id="1195481"/>
    <lineage>
        <taxon>Eukaryota</taxon>
        <taxon>Fungi</taxon>
        <taxon>Fungi incertae sedis</taxon>
        <taxon>Mucoromycota</taxon>
        <taxon>Mucoromycotina</taxon>
        <taxon>Mucoromycetes</taxon>
        <taxon>Mucorales</taxon>
        <taxon>Lichtheimiaceae</taxon>
        <taxon>Circinella</taxon>
    </lineage>
</organism>
<accession>A0A8H7RZD6</accession>
<gene>
    <name evidence="1" type="ORF">INT45_011256</name>
</gene>
<dbReference type="SUPFAM" id="SSF53955">
    <property type="entry name" value="Lysozyme-like"/>
    <property type="match status" value="1"/>
</dbReference>
<keyword evidence="2" id="KW-1185">Reference proteome</keyword>
<protein>
    <submittedName>
        <fullName evidence="1">Uncharacterized protein</fullName>
    </submittedName>
</protein>
<dbReference type="AlphaFoldDB" id="A0A8H7RZD6"/>
<dbReference type="GO" id="GO:0016977">
    <property type="term" value="F:chitosanase activity"/>
    <property type="evidence" value="ECO:0007669"/>
    <property type="project" value="InterPro"/>
</dbReference>
<sequence length="251" mass="28579">GLIYAVMIMNKDMNTYDDLDGLPEITWVDPKVIHIASLVTNAFENGNKVFGYAACQDIGDMRGFTVRIYLFICEISQLNSCDIIQRASTAGLESFCESWKKEACSDDQLFAIFQKQWTLNSYLFPSARFAAGVGITSLLSQLIFYDTIIQHGYQFVEPKINMMRILNLTGTRGENESEKSYFTRFLTIRRQSQYCYPDNVWPLSATRIMDFQNLVNNFDTNRGLQAAISLPHFGQVITGDERDGKDVSRCL</sequence>
<dbReference type="InterPro" id="IPR023346">
    <property type="entry name" value="Lysozyme-like_dom_sf"/>
</dbReference>